<keyword evidence="1" id="KW-0548">Nucleotidyltransferase</keyword>
<dbReference type="GO" id="GO:0006261">
    <property type="term" value="P:DNA-templated DNA replication"/>
    <property type="evidence" value="ECO:0007669"/>
    <property type="project" value="TreeGrafter"/>
</dbReference>
<dbReference type="KEGG" id="pbas:SMSP2_00424"/>
<evidence type="ECO:0000313" key="1">
    <source>
        <dbReference type="EMBL" id="AQQ70084.1"/>
    </source>
</evidence>
<proteinExistence type="predicted"/>
<name>A0A1Q2MBN6_9BACT</name>
<dbReference type="PANTHER" id="PTHR11669">
    <property type="entry name" value="REPLICATION FACTOR C / DNA POLYMERASE III GAMMA-TAU SUBUNIT"/>
    <property type="match status" value="1"/>
</dbReference>
<reference evidence="2" key="1">
    <citation type="submission" date="2017-02" db="EMBL/GenBank/DDBJ databases">
        <title>Comparative genomics and description of representatives of a novel lineage of planctomycetes thriving in anoxic sediments.</title>
        <authorList>
            <person name="Spring S."/>
            <person name="Bunk B."/>
            <person name="Sproer C."/>
        </authorList>
    </citation>
    <scope>NUCLEOTIDE SEQUENCE [LARGE SCALE GENOMIC DNA]</scope>
    <source>
        <strain evidence="2">SM-Chi-D1</strain>
    </source>
</reference>
<dbReference type="AlphaFoldDB" id="A0A1Q2MBN6"/>
<dbReference type="GO" id="GO:0003887">
    <property type="term" value="F:DNA-directed DNA polymerase activity"/>
    <property type="evidence" value="ECO:0007669"/>
    <property type="project" value="UniProtKB-EC"/>
</dbReference>
<dbReference type="InterPro" id="IPR050238">
    <property type="entry name" value="DNA_Rep/Repair_Clamp_Loader"/>
</dbReference>
<gene>
    <name evidence="1" type="primary">dnaX_1</name>
    <name evidence="1" type="ORF">SMSP2_00424</name>
</gene>
<dbReference type="PANTHER" id="PTHR11669:SF8">
    <property type="entry name" value="DNA POLYMERASE III SUBUNIT DELTA"/>
    <property type="match status" value="1"/>
</dbReference>
<dbReference type="EMBL" id="CP019646">
    <property type="protein sequence ID" value="AQQ70084.1"/>
    <property type="molecule type" value="Genomic_DNA"/>
</dbReference>
<dbReference type="Gene3D" id="3.40.50.300">
    <property type="entry name" value="P-loop containing nucleotide triphosphate hydrolases"/>
    <property type="match status" value="1"/>
</dbReference>
<protein>
    <submittedName>
        <fullName evidence="1">DNA polymerase III subunit gamma/tau</fullName>
        <ecNumber evidence="1">2.7.7.7</ecNumber>
    </submittedName>
</protein>
<evidence type="ECO:0000313" key="2">
    <source>
        <dbReference type="Proteomes" id="UP000188181"/>
    </source>
</evidence>
<keyword evidence="1" id="KW-0808">Transferase</keyword>
<organism evidence="1 2">
    <name type="scientific">Limihaloglobus sulfuriphilus</name>
    <dbReference type="NCBI Taxonomy" id="1851148"/>
    <lineage>
        <taxon>Bacteria</taxon>
        <taxon>Pseudomonadati</taxon>
        <taxon>Planctomycetota</taxon>
        <taxon>Phycisphaerae</taxon>
        <taxon>Sedimentisphaerales</taxon>
        <taxon>Sedimentisphaeraceae</taxon>
        <taxon>Limihaloglobus</taxon>
    </lineage>
</organism>
<dbReference type="RefSeq" id="WP_146682377.1">
    <property type="nucleotide sequence ID" value="NZ_CP019646.1"/>
</dbReference>
<dbReference type="OrthoDB" id="9810148at2"/>
<dbReference type="Pfam" id="PF13177">
    <property type="entry name" value="DNA_pol3_delta2"/>
    <property type="match status" value="1"/>
</dbReference>
<dbReference type="EC" id="2.7.7.7" evidence="1"/>
<dbReference type="Proteomes" id="UP000188181">
    <property type="component" value="Chromosome"/>
</dbReference>
<dbReference type="STRING" id="1851148.SMSP2_00424"/>
<dbReference type="InterPro" id="IPR027417">
    <property type="entry name" value="P-loop_NTPase"/>
</dbReference>
<sequence>MSLIDIKCQDKAISRLQRSLASNRLAQAYIFSGPEGIGKYLTARELAKTILCRNPLRTEVNSRPFLDSCGKCDSCLLFEGNGHPDFNHIYKELVKFSSKSYSSRTSPVDMPKDVVQEYLIDKVNMKPVKSEHTVFVVSESEKMNAFSQNALLKTLEEPPTFCTIILLCSKPDRLLPTIHSRCQQVRFGMVDRRLIVSRLVDQGCREQEALYWAGFTQGSLGESLEAAKLKNQEFDCFKMKQNLIKMVFELKLPETLEFADWISQQVKNVSALLAQLYSETSKSDLSRRAQRMMINIIISAFSDLLRLSSGVDFIVNTDQSDLLNSYTETINPVAAARFVEKCNENLRWVDRSVNEKLNFEELLLTYVSSDIIR</sequence>
<keyword evidence="2" id="KW-1185">Reference proteome</keyword>
<accession>A0A1Q2MBN6</accession>
<dbReference type="SUPFAM" id="SSF52540">
    <property type="entry name" value="P-loop containing nucleoside triphosphate hydrolases"/>
    <property type="match status" value="1"/>
</dbReference>